<dbReference type="Gene3D" id="4.10.280.10">
    <property type="entry name" value="Helix-loop-helix DNA-binding domain"/>
    <property type="match status" value="1"/>
</dbReference>
<feature type="region of interest" description="Disordered" evidence="5">
    <location>
        <begin position="93"/>
        <end position="122"/>
    </location>
</feature>
<feature type="compositionally biased region" description="Low complexity" evidence="5">
    <location>
        <begin position="102"/>
        <end position="122"/>
    </location>
</feature>
<evidence type="ECO:0000256" key="3">
    <source>
        <dbReference type="ARBA" id="ARBA00023163"/>
    </source>
</evidence>
<keyword evidence="2" id="KW-0805">Transcription regulation</keyword>
<dbReference type="AlphaFoldDB" id="A0A1D2MWU4"/>
<feature type="compositionally biased region" description="Low complexity" evidence="5">
    <location>
        <begin position="173"/>
        <end position="218"/>
    </location>
</feature>
<dbReference type="OrthoDB" id="6085656at2759"/>
<dbReference type="PANTHER" id="PTHR10985">
    <property type="entry name" value="BASIC HELIX-LOOP-HELIX TRANSCRIPTION FACTOR, HES-RELATED"/>
    <property type="match status" value="1"/>
</dbReference>
<dbReference type="EMBL" id="LJIJ01000435">
    <property type="protein sequence ID" value="ODM97527.1"/>
    <property type="molecule type" value="Genomic_DNA"/>
</dbReference>
<feature type="compositionally biased region" description="Low complexity" evidence="5">
    <location>
        <begin position="152"/>
        <end position="163"/>
    </location>
</feature>
<accession>A0A1D2MWU4</accession>
<feature type="region of interest" description="Disordered" evidence="5">
    <location>
        <begin position="152"/>
        <end position="286"/>
    </location>
</feature>
<keyword evidence="3" id="KW-0804">Transcription</keyword>
<organism evidence="6 7">
    <name type="scientific">Orchesella cincta</name>
    <name type="common">Springtail</name>
    <name type="synonym">Podura cincta</name>
    <dbReference type="NCBI Taxonomy" id="48709"/>
    <lineage>
        <taxon>Eukaryota</taxon>
        <taxon>Metazoa</taxon>
        <taxon>Ecdysozoa</taxon>
        <taxon>Arthropoda</taxon>
        <taxon>Hexapoda</taxon>
        <taxon>Collembola</taxon>
        <taxon>Entomobryomorpha</taxon>
        <taxon>Entomobryoidea</taxon>
        <taxon>Orchesellidae</taxon>
        <taxon>Orchesellinae</taxon>
        <taxon>Orchesella</taxon>
    </lineage>
</organism>
<sequence length="378" mass="41503">MTASKVTGDKNLNKTISAENRRGQKHAKLEKADILELTVTYLQTLKKTDEQKFVEGFEDCSKETVRFLEKSKISPSIIDKLMTHLKNIREGSNGEVMMTGNGSSPSLLPSTTASSSTSSSGTLAGRLTIGADEALSNASPFPLNSVQPFGLSPASVKSEPVKSSSKRSKQQHHQQQTQQLLFMDTSSNHSLSPSNCSSPSSTHNPNDSNNNNLSTSSESYHHHHSSYNTSNGTSNQRFLSSAETLRLDYSLPSTKRRSRSNSSRSDSSGTTKQHVMYVAPASKSESQSQMMEQDLSNNTDCNSAAINLCVTPHSSRDSPACSSSAGSVIHLDSYPNAPHDNDYQMYSEYEPLDFSRPLNLCKNESYRFIPEEGVWRPW</sequence>
<protein>
    <submittedName>
        <fullName evidence="6">Transcription factor HES-1-A</fullName>
    </submittedName>
</protein>
<dbReference type="OMA" id="CKNESYR"/>
<dbReference type="Proteomes" id="UP000094527">
    <property type="component" value="Unassembled WGS sequence"/>
</dbReference>
<gene>
    <name evidence="6" type="ORF">Ocin01_09156</name>
</gene>
<keyword evidence="7" id="KW-1185">Reference proteome</keyword>
<dbReference type="GO" id="GO:0005634">
    <property type="term" value="C:nucleus"/>
    <property type="evidence" value="ECO:0007669"/>
    <property type="project" value="UniProtKB-SubCell"/>
</dbReference>
<dbReference type="InterPro" id="IPR036638">
    <property type="entry name" value="HLH_DNA-bd_sf"/>
</dbReference>
<evidence type="ECO:0000256" key="1">
    <source>
        <dbReference type="ARBA" id="ARBA00004123"/>
    </source>
</evidence>
<name>A0A1D2MWU4_ORCCI</name>
<evidence type="ECO:0000313" key="7">
    <source>
        <dbReference type="Proteomes" id="UP000094527"/>
    </source>
</evidence>
<comment type="caution">
    <text evidence="6">The sequence shown here is derived from an EMBL/GenBank/DDBJ whole genome shotgun (WGS) entry which is preliminary data.</text>
</comment>
<reference evidence="6 7" key="1">
    <citation type="journal article" date="2016" name="Genome Biol. Evol.">
        <title>Gene Family Evolution Reflects Adaptation to Soil Environmental Stressors in the Genome of the Collembolan Orchesella cincta.</title>
        <authorList>
            <person name="Faddeeva-Vakhrusheva A."/>
            <person name="Derks M.F."/>
            <person name="Anvar S.Y."/>
            <person name="Agamennone V."/>
            <person name="Suring W."/>
            <person name="Smit S."/>
            <person name="van Straalen N.M."/>
            <person name="Roelofs D."/>
        </authorList>
    </citation>
    <scope>NUCLEOTIDE SEQUENCE [LARGE SCALE GENOMIC DNA]</scope>
    <source>
        <tissue evidence="6">Mixed pool</tissue>
    </source>
</reference>
<proteinExistence type="predicted"/>
<evidence type="ECO:0000256" key="2">
    <source>
        <dbReference type="ARBA" id="ARBA00023015"/>
    </source>
</evidence>
<dbReference type="GO" id="GO:0046983">
    <property type="term" value="F:protein dimerization activity"/>
    <property type="evidence" value="ECO:0007669"/>
    <property type="project" value="InterPro"/>
</dbReference>
<keyword evidence="4" id="KW-0539">Nucleus</keyword>
<feature type="compositionally biased region" description="Low complexity" evidence="5">
    <location>
        <begin position="226"/>
        <end position="235"/>
    </location>
</feature>
<dbReference type="STRING" id="48709.A0A1D2MWU4"/>
<evidence type="ECO:0000256" key="5">
    <source>
        <dbReference type="SAM" id="MobiDB-lite"/>
    </source>
</evidence>
<comment type="subcellular location">
    <subcellularLocation>
        <location evidence="1">Nucleus</location>
    </subcellularLocation>
</comment>
<evidence type="ECO:0000256" key="4">
    <source>
        <dbReference type="ARBA" id="ARBA00023242"/>
    </source>
</evidence>
<feature type="region of interest" description="Disordered" evidence="5">
    <location>
        <begin position="1"/>
        <end position="24"/>
    </location>
</feature>
<evidence type="ECO:0000313" key="6">
    <source>
        <dbReference type="EMBL" id="ODM97527.1"/>
    </source>
</evidence>
<dbReference type="InterPro" id="IPR050370">
    <property type="entry name" value="HES_HEY"/>
</dbReference>